<organism evidence="3 4">
    <name type="scientific">Malaciobacter halophilus</name>
    <dbReference type="NCBI Taxonomy" id="197482"/>
    <lineage>
        <taxon>Bacteria</taxon>
        <taxon>Pseudomonadati</taxon>
        <taxon>Campylobacterota</taxon>
        <taxon>Epsilonproteobacteria</taxon>
        <taxon>Campylobacterales</taxon>
        <taxon>Arcobacteraceae</taxon>
        <taxon>Malaciobacter</taxon>
    </lineage>
</organism>
<dbReference type="SUPFAM" id="SSF53146">
    <property type="entry name" value="Nitrogenase accessory factor-like"/>
    <property type="match status" value="1"/>
</dbReference>
<evidence type="ECO:0000313" key="4">
    <source>
        <dbReference type="Proteomes" id="UP000233248"/>
    </source>
</evidence>
<feature type="domain" description="Dinitrogenase iron-molybdenum cofactor biosynthesis" evidence="2">
    <location>
        <begin position="12"/>
        <end position="87"/>
    </location>
</feature>
<accession>A0A2N1J467</accession>
<feature type="region of interest" description="Disordered" evidence="1">
    <location>
        <begin position="118"/>
        <end position="146"/>
    </location>
</feature>
<dbReference type="Gene3D" id="3.30.420.130">
    <property type="entry name" value="Dinitrogenase iron-molybdenum cofactor biosynthesis domain"/>
    <property type="match status" value="1"/>
</dbReference>
<proteinExistence type="predicted"/>
<feature type="compositionally biased region" description="Basic residues" evidence="1">
    <location>
        <begin position="128"/>
        <end position="140"/>
    </location>
</feature>
<dbReference type="Pfam" id="PF02579">
    <property type="entry name" value="Nitro_FeMo-Co"/>
    <property type="match status" value="1"/>
</dbReference>
<comment type="caution">
    <text evidence="3">The sequence shown here is derived from an EMBL/GenBank/DDBJ whole genome shotgun (WGS) entry which is preliminary data.</text>
</comment>
<dbReference type="KEGG" id="ahs:AHALO_2066"/>
<evidence type="ECO:0000259" key="2">
    <source>
        <dbReference type="Pfam" id="PF02579"/>
    </source>
</evidence>
<name>A0A2N1J467_9BACT</name>
<evidence type="ECO:0000313" key="3">
    <source>
        <dbReference type="EMBL" id="PKI81333.1"/>
    </source>
</evidence>
<gene>
    <name evidence="3" type="ORF">CP960_04860</name>
</gene>
<dbReference type="Proteomes" id="UP000233248">
    <property type="component" value="Unassembled WGS sequence"/>
</dbReference>
<dbReference type="AlphaFoldDB" id="A0A2N1J467"/>
<dbReference type="InterPro" id="IPR003731">
    <property type="entry name" value="Di-Nase_FeMo-co_biosynth"/>
</dbReference>
<dbReference type="InterPro" id="IPR036105">
    <property type="entry name" value="DiNase_FeMo-co_biosyn_sf"/>
</dbReference>
<dbReference type="RefSeq" id="WP_101184274.1">
    <property type="nucleotide sequence ID" value="NZ_CP031218.1"/>
</dbReference>
<evidence type="ECO:0000256" key="1">
    <source>
        <dbReference type="SAM" id="MobiDB-lite"/>
    </source>
</evidence>
<sequence>MYAFPVKTAKENSAVAPSFCKAKYFAFYDGENLSIKRNENTCGRSVMEWLLQNNVKKLIIKDIGRNPYKLAQKNNFEFYYAGDERVETFEILDKIKTSKLEKLSEQKLQEIIENHNGTHHNAHEHNHNHGHGHSHSHKNKNSFVFM</sequence>
<protein>
    <submittedName>
        <fullName evidence="3">Dinitrogenase</fullName>
    </submittedName>
</protein>
<dbReference type="OrthoDB" id="5348293at2"/>
<reference evidence="3 4" key="1">
    <citation type="submission" date="2017-09" db="EMBL/GenBank/DDBJ databases">
        <title>Genomics of the genus Arcobacter.</title>
        <authorList>
            <person name="Perez-Cataluna A."/>
            <person name="Figueras M.J."/>
            <person name="Salas-Masso N."/>
        </authorList>
    </citation>
    <scope>NUCLEOTIDE SEQUENCE [LARGE SCALE GENOMIC DNA]</scope>
    <source>
        <strain evidence="3 4">DSM 18005</strain>
    </source>
</reference>
<dbReference type="EMBL" id="NXIF01000018">
    <property type="protein sequence ID" value="PKI81333.1"/>
    <property type="molecule type" value="Genomic_DNA"/>
</dbReference>
<keyword evidence="4" id="KW-1185">Reference proteome</keyword>